<dbReference type="PANTHER" id="PTHR13556">
    <property type="entry name" value="TRANSCRIPTIONAL ADAPTER 3-RELATED"/>
    <property type="match status" value="1"/>
</dbReference>
<comment type="subcellular location">
    <subcellularLocation>
        <location evidence="1">Nucleus</location>
    </subcellularLocation>
</comment>
<dbReference type="GO" id="GO:0006357">
    <property type="term" value="P:regulation of transcription by RNA polymerase II"/>
    <property type="evidence" value="ECO:0007669"/>
    <property type="project" value="TreeGrafter"/>
</dbReference>
<evidence type="ECO:0000313" key="8">
    <source>
        <dbReference type="Proteomes" id="UP000094043"/>
    </source>
</evidence>
<dbReference type="VEuPathDB" id="FungiDB:L203_02164"/>
<keyword evidence="3" id="KW-0805">Transcription regulation</keyword>
<sequence length="599" mass="66195">MPRDIPPALLSLIQSSGYPSLPNISDLELIRSTLIDYSDSIGRPIPSPSDEALIIKKEKKRKEREDEERERAAIEANEKAGLKLEANEKAGLKLEANEKTKLHGSGPSREQAAEKKSGVPAGKTSPGVKVKRERASLSPAPSNASTAASFKPSQQPYGPQMKKKKIKRVIDSDDEALATRDRSATLASPQPYSHPNQSTTSGLKLKLPNAPKSRPSLSVETPPPISATGLGSHIDFSLPQPARPLVPIRTGPKRPMPAGPKKQSEVDEDYSNKKAPNQVAFPTFWSAIEPYLRDIREDDLAMLNFKTDPSEAYEIPPKGRHYTEVWDEEDGNPPGTRTRVSVPNLRQQQLRKHVPSAGLTLPHFIPAQEMRDENLFDEQRGLGCLTERVVAAVVGLGRPKDDKEQRLGQTGEEIRLEPVKIDLVNMEERMKSELKAVMLLGEHEEFDPNSRDDDEVSAALRQCQRLLAAQTALNDTRKARIAEIAKQRLAYADYRAALDGVEKSIEEAWAKRLKKYGISPKKPSMNGEPGAIVGDHGEMIQLNPSGRPPVPEPLKRLVETRKNWLSSVGQVIKSRPRGELLGIPETSVYKALENKDNVS</sequence>
<evidence type="ECO:0000256" key="5">
    <source>
        <dbReference type="ARBA" id="ARBA00023242"/>
    </source>
</evidence>
<dbReference type="GO" id="GO:0000124">
    <property type="term" value="C:SAGA complex"/>
    <property type="evidence" value="ECO:0007669"/>
    <property type="project" value="TreeGrafter"/>
</dbReference>
<dbReference type="GO" id="GO:0005634">
    <property type="term" value="C:nucleus"/>
    <property type="evidence" value="ECO:0007669"/>
    <property type="project" value="UniProtKB-SubCell"/>
</dbReference>
<organism evidence="7 8">
    <name type="scientific">Cryptococcus depauperatus CBS 7841</name>
    <dbReference type="NCBI Taxonomy" id="1295531"/>
    <lineage>
        <taxon>Eukaryota</taxon>
        <taxon>Fungi</taxon>
        <taxon>Dikarya</taxon>
        <taxon>Basidiomycota</taxon>
        <taxon>Agaricomycotina</taxon>
        <taxon>Tremellomycetes</taxon>
        <taxon>Tremellales</taxon>
        <taxon>Cryptococcaceae</taxon>
        <taxon>Cryptococcus</taxon>
    </lineage>
</organism>
<dbReference type="EMBL" id="CP143788">
    <property type="protein sequence ID" value="WVN89409.1"/>
    <property type="molecule type" value="Genomic_DNA"/>
</dbReference>
<feature type="compositionally biased region" description="Low complexity" evidence="6">
    <location>
        <begin position="136"/>
        <end position="149"/>
    </location>
</feature>
<accession>A0A1E3ILH7</accession>
<reference evidence="7" key="1">
    <citation type="submission" date="2016-06" db="EMBL/GenBank/DDBJ databases">
        <authorList>
            <person name="Cuomo C."/>
            <person name="Litvintseva A."/>
            <person name="Heitman J."/>
            <person name="Chen Y."/>
            <person name="Sun S."/>
            <person name="Springer D."/>
            <person name="Dromer F."/>
            <person name="Young S."/>
            <person name="Zeng Q."/>
            <person name="Chapman S."/>
            <person name="Gujja S."/>
            <person name="Saif S."/>
            <person name="Birren B."/>
        </authorList>
    </citation>
    <scope>NUCLEOTIDE SEQUENCE</scope>
    <source>
        <strain evidence="7">CBS 7841</strain>
    </source>
</reference>
<reference evidence="7" key="3">
    <citation type="submission" date="2024-01" db="EMBL/GenBank/DDBJ databases">
        <authorList>
            <person name="Coelho M.A."/>
            <person name="David-Palma M."/>
            <person name="Shea T."/>
            <person name="Sun S."/>
            <person name="Cuomo C.A."/>
            <person name="Heitman J."/>
        </authorList>
    </citation>
    <scope>NUCLEOTIDE SEQUENCE</scope>
    <source>
        <strain evidence="7">CBS 7841</strain>
    </source>
</reference>
<dbReference type="PANTHER" id="PTHR13556:SF2">
    <property type="entry name" value="TRANSCRIPTIONAL ADAPTER 3"/>
    <property type="match status" value="1"/>
</dbReference>
<dbReference type="InterPro" id="IPR019340">
    <property type="entry name" value="Histone_AcTrfase_su3"/>
</dbReference>
<keyword evidence="4" id="KW-0804">Transcription</keyword>
<comment type="similarity">
    <text evidence="2">Belongs to the NGG1 family.</text>
</comment>
<name>A0A1E3ILH7_9TREE</name>
<protein>
    <submittedName>
        <fullName evidence="7">Uncharacterized protein</fullName>
    </submittedName>
</protein>
<dbReference type="Proteomes" id="UP000094043">
    <property type="component" value="Chromosome 5"/>
</dbReference>
<dbReference type="RefSeq" id="XP_066070109.1">
    <property type="nucleotide sequence ID" value="XM_066214012.1"/>
</dbReference>
<reference evidence="7" key="2">
    <citation type="journal article" date="2022" name="Elife">
        <title>Obligate sexual reproduction of a homothallic fungus closely related to the Cryptococcus pathogenic species complex.</title>
        <authorList>
            <person name="Passer A.R."/>
            <person name="Clancey S.A."/>
            <person name="Shea T."/>
            <person name="David-Palma M."/>
            <person name="Averette A.F."/>
            <person name="Boekhout T."/>
            <person name="Porcel B.M."/>
            <person name="Nowrousian M."/>
            <person name="Cuomo C.A."/>
            <person name="Sun S."/>
            <person name="Heitman J."/>
            <person name="Coelho M.A."/>
        </authorList>
    </citation>
    <scope>NUCLEOTIDE SEQUENCE</scope>
    <source>
        <strain evidence="7">CBS 7841</strain>
    </source>
</reference>
<evidence type="ECO:0000256" key="6">
    <source>
        <dbReference type="SAM" id="MobiDB-lite"/>
    </source>
</evidence>
<gene>
    <name evidence="7" type="ORF">L203_104632</name>
</gene>
<dbReference type="Pfam" id="PF10198">
    <property type="entry name" value="Ada3"/>
    <property type="match status" value="1"/>
</dbReference>
<keyword evidence="5" id="KW-0539">Nucleus</keyword>
<keyword evidence="8" id="KW-1185">Reference proteome</keyword>
<proteinExistence type="inferred from homology"/>
<feature type="compositionally biased region" description="Basic and acidic residues" evidence="6">
    <location>
        <begin position="69"/>
        <end position="101"/>
    </location>
</feature>
<feature type="compositionally biased region" description="Polar residues" evidence="6">
    <location>
        <begin position="185"/>
        <end position="202"/>
    </location>
</feature>
<evidence type="ECO:0000256" key="3">
    <source>
        <dbReference type="ARBA" id="ARBA00023015"/>
    </source>
</evidence>
<dbReference type="OrthoDB" id="1232at2759"/>
<dbReference type="GeneID" id="91088842"/>
<evidence type="ECO:0000256" key="4">
    <source>
        <dbReference type="ARBA" id="ARBA00023163"/>
    </source>
</evidence>
<dbReference type="KEGG" id="cdep:91088842"/>
<evidence type="ECO:0000256" key="2">
    <source>
        <dbReference type="ARBA" id="ARBA00005330"/>
    </source>
</evidence>
<evidence type="ECO:0000256" key="1">
    <source>
        <dbReference type="ARBA" id="ARBA00004123"/>
    </source>
</evidence>
<dbReference type="AlphaFoldDB" id="A0A1E3ILH7"/>
<dbReference type="GO" id="GO:0003713">
    <property type="term" value="F:transcription coactivator activity"/>
    <property type="evidence" value="ECO:0007669"/>
    <property type="project" value="TreeGrafter"/>
</dbReference>
<evidence type="ECO:0000313" key="7">
    <source>
        <dbReference type="EMBL" id="WVN89409.1"/>
    </source>
</evidence>
<feature type="region of interest" description="Disordered" evidence="6">
    <location>
        <begin position="38"/>
        <end position="272"/>
    </location>
</feature>